<dbReference type="GO" id="GO:0005524">
    <property type="term" value="F:ATP binding"/>
    <property type="evidence" value="ECO:0007669"/>
    <property type="project" value="UniProtKB-KW"/>
</dbReference>
<proteinExistence type="predicted"/>
<sequence>MELSRYLRQHARTIARKYQLFINSCAKALEVIPGQLCDNAGFDATDVLNKLRQKHAFPSATEAACLILSVDETVKNPKSESAQGEAAASGHGWSRPRRRCFPWPGAGAVG</sequence>
<reference evidence="5 6" key="1">
    <citation type="journal article" date="2023" name="Hortic Res">
        <title>Pangenome of water caltrop reveals structural variations and asymmetric subgenome divergence after allopolyploidization.</title>
        <authorList>
            <person name="Zhang X."/>
            <person name="Chen Y."/>
            <person name="Wang L."/>
            <person name="Yuan Y."/>
            <person name="Fang M."/>
            <person name="Shi L."/>
            <person name="Lu R."/>
            <person name="Comes H.P."/>
            <person name="Ma Y."/>
            <person name="Chen Y."/>
            <person name="Huang G."/>
            <person name="Zhou Y."/>
            <person name="Zheng Z."/>
            <person name="Qiu Y."/>
        </authorList>
    </citation>
    <scope>NUCLEOTIDE SEQUENCE [LARGE SCALE GENOMIC DNA]</scope>
    <source>
        <strain evidence="5">F231</strain>
    </source>
</reference>
<evidence type="ECO:0000256" key="4">
    <source>
        <dbReference type="SAM" id="MobiDB-lite"/>
    </source>
</evidence>
<evidence type="ECO:0000313" key="6">
    <source>
        <dbReference type="Proteomes" id="UP001346149"/>
    </source>
</evidence>
<gene>
    <name evidence="5" type="ORF">SAY86_019399</name>
</gene>
<dbReference type="AlphaFoldDB" id="A0AAN7LXJ3"/>
<dbReference type="Gene3D" id="1.10.560.10">
    <property type="entry name" value="GroEL-like equatorial domain"/>
    <property type="match status" value="1"/>
</dbReference>
<keyword evidence="1" id="KW-0547">Nucleotide-binding</keyword>
<organism evidence="5 6">
    <name type="scientific">Trapa natans</name>
    <name type="common">Water chestnut</name>
    <dbReference type="NCBI Taxonomy" id="22666"/>
    <lineage>
        <taxon>Eukaryota</taxon>
        <taxon>Viridiplantae</taxon>
        <taxon>Streptophyta</taxon>
        <taxon>Embryophyta</taxon>
        <taxon>Tracheophyta</taxon>
        <taxon>Spermatophyta</taxon>
        <taxon>Magnoliopsida</taxon>
        <taxon>eudicotyledons</taxon>
        <taxon>Gunneridae</taxon>
        <taxon>Pentapetalae</taxon>
        <taxon>rosids</taxon>
        <taxon>malvids</taxon>
        <taxon>Myrtales</taxon>
        <taxon>Lythraceae</taxon>
        <taxon>Trapa</taxon>
    </lineage>
</organism>
<dbReference type="Pfam" id="PF00118">
    <property type="entry name" value="Cpn60_TCP1"/>
    <property type="match status" value="1"/>
</dbReference>
<comment type="caution">
    <text evidence="5">The sequence shown here is derived from an EMBL/GenBank/DDBJ whole genome shotgun (WGS) entry which is preliminary data.</text>
</comment>
<keyword evidence="3" id="KW-0143">Chaperone</keyword>
<dbReference type="InterPro" id="IPR017998">
    <property type="entry name" value="Chaperone_TCP-1"/>
</dbReference>
<evidence type="ECO:0008006" key="7">
    <source>
        <dbReference type="Google" id="ProtNLM"/>
    </source>
</evidence>
<dbReference type="InterPro" id="IPR027413">
    <property type="entry name" value="GROEL-like_equatorial_sf"/>
</dbReference>
<name>A0AAN7LXJ3_TRANT</name>
<dbReference type="Proteomes" id="UP001346149">
    <property type="component" value="Unassembled WGS sequence"/>
</dbReference>
<accession>A0AAN7LXJ3</accession>
<evidence type="ECO:0000313" key="5">
    <source>
        <dbReference type="EMBL" id="KAK4788080.1"/>
    </source>
</evidence>
<dbReference type="PANTHER" id="PTHR11353">
    <property type="entry name" value="CHAPERONIN"/>
    <property type="match status" value="1"/>
</dbReference>
<evidence type="ECO:0000256" key="1">
    <source>
        <dbReference type="ARBA" id="ARBA00022741"/>
    </source>
</evidence>
<dbReference type="EMBL" id="JAXQNO010000011">
    <property type="protein sequence ID" value="KAK4788080.1"/>
    <property type="molecule type" value="Genomic_DNA"/>
</dbReference>
<protein>
    <recommendedName>
        <fullName evidence="7">T-complex protein 1 subunit eta</fullName>
    </recommendedName>
</protein>
<feature type="compositionally biased region" description="Low complexity" evidence="4">
    <location>
        <begin position="79"/>
        <end position="90"/>
    </location>
</feature>
<feature type="region of interest" description="Disordered" evidence="4">
    <location>
        <begin position="77"/>
        <end position="110"/>
    </location>
</feature>
<keyword evidence="6" id="KW-1185">Reference proteome</keyword>
<dbReference type="InterPro" id="IPR002423">
    <property type="entry name" value="Cpn60/GroEL/TCP-1"/>
</dbReference>
<dbReference type="SUPFAM" id="SSF48592">
    <property type="entry name" value="GroEL equatorial domain-like"/>
    <property type="match status" value="1"/>
</dbReference>
<evidence type="ECO:0000256" key="2">
    <source>
        <dbReference type="ARBA" id="ARBA00022840"/>
    </source>
</evidence>
<evidence type="ECO:0000256" key="3">
    <source>
        <dbReference type="ARBA" id="ARBA00023186"/>
    </source>
</evidence>
<dbReference type="GO" id="GO:0140662">
    <property type="term" value="F:ATP-dependent protein folding chaperone"/>
    <property type="evidence" value="ECO:0007669"/>
    <property type="project" value="InterPro"/>
</dbReference>
<keyword evidence="2" id="KW-0067">ATP-binding</keyword>